<proteinExistence type="inferred from homology"/>
<dbReference type="Pfam" id="PF05368">
    <property type="entry name" value="NmrA"/>
    <property type="match status" value="1"/>
</dbReference>
<evidence type="ECO:0000313" key="4">
    <source>
        <dbReference type="EMBL" id="GLK13378.1"/>
    </source>
</evidence>
<keyword evidence="2" id="KW-0521">NADP</keyword>
<dbReference type="Proteomes" id="UP001143474">
    <property type="component" value="Unassembled WGS sequence"/>
</dbReference>
<dbReference type="InterPro" id="IPR008030">
    <property type="entry name" value="NmrA-like"/>
</dbReference>
<dbReference type="RefSeq" id="WP_271221668.1">
    <property type="nucleotide sequence ID" value="NZ_BAAAVD010000029.1"/>
</dbReference>
<dbReference type="Gene3D" id="3.90.25.10">
    <property type="entry name" value="UDP-galactose 4-epimerase, domain 1"/>
    <property type="match status" value="1"/>
</dbReference>
<accession>A0A9W6MGW4</accession>
<dbReference type="PANTHER" id="PTHR42748:SF7">
    <property type="entry name" value="NMRA LIKE REDOX SENSOR 1-RELATED"/>
    <property type="match status" value="1"/>
</dbReference>
<comment type="similarity">
    <text evidence="1">Belongs to the NmrA-type oxidoreductase family.</text>
</comment>
<comment type="caution">
    <text evidence="4">The sequence shown here is derived from an EMBL/GenBank/DDBJ whole genome shotgun (WGS) entry which is preliminary data.</text>
</comment>
<evidence type="ECO:0000313" key="5">
    <source>
        <dbReference type="Proteomes" id="UP001143474"/>
    </source>
</evidence>
<reference evidence="4" key="1">
    <citation type="journal article" date="2014" name="Int. J. Syst. Evol. Microbiol.">
        <title>Complete genome sequence of Corynebacterium casei LMG S-19264T (=DSM 44701T), isolated from a smear-ripened cheese.</title>
        <authorList>
            <consortium name="US DOE Joint Genome Institute (JGI-PGF)"/>
            <person name="Walter F."/>
            <person name="Albersmeier A."/>
            <person name="Kalinowski J."/>
            <person name="Ruckert C."/>
        </authorList>
    </citation>
    <scope>NUCLEOTIDE SEQUENCE</scope>
    <source>
        <strain evidence="4">VKM Ac-2007</strain>
    </source>
</reference>
<sequence>MDDSGRTVLVTGATGNQGGVTARRLLADGWRVRALVRDPNSPAARALAASGAEPVPGDLDDPASIARAVEGAYGVFGVTPDSEDPAEEVRRGLTLAIAAAEADVGHLVFTSVGGADRDTGVPYWESKRRIEQHIREIGLPATILRPVRFMENHTVPGLPLGGILDGVLIHLFPPDAPVQLIALADIGVFAALAFGRPEEYVGEALELAGDSLTSAEIAVMIGRAVGREVTYRRLPAESLGLPEKAAEAFADERGLWRADIPALRLRHPGLTDFRTWLERGGAARIERLLDGSSPARAAG</sequence>
<dbReference type="EMBL" id="BSEV01000022">
    <property type="protein sequence ID" value="GLK13378.1"/>
    <property type="molecule type" value="Genomic_DNA"/>
</dbReference>
<evidence type="ECO:0000256" key="2">
    <source>
        <dbReference type="ARBA" id="ARBA00022857"/>
    </source>
</evidence>
<dbReference type="InterPro" id="IPR051164">
    <property type="entry name" value="NmrA-like_oxidored"/>
</dbReference>
<dbReference type="Gene3D" id="3.40.50.720">
    <property type="entry name" value="NAD(P)-binding Rossmann-like Domain"/>
    <property type="match status" value="1"/>
</dbReference>
<name>A0A9W6MGW4_9ACTN</name>
<dbReference type="SUPFAM" id="SSF51735">
    <property type="entry name" value="NAD(P)-binding Rossmann-fold domains"/>
    <property type="match status" value="1"/>
</dbReference>
<gene>
    <name evidence="4" type="ORF">GCM10017600_67890</name>
</gene>
<protein>
    <recommendedName>
        <fullName evidence="3">NmrA-like domain-containing protein</fullName>
    </recommendedName>
</protein>
<dbReference type="AlphaFoldDB" id="A0A9W6MGW4"/>
<dbReference type="InterPro" id="IPR036291">
    <property type="entry name" value="NAD(P)-bd_dom_sf"/>
</dbReference>
<feature type="domain" description="NmrA-like" evidence="3">
    <location>
        <begin position="6"/>
        <end position="249"/>
    </location>
</feature>
<evidence type="ECO:0000259" key="3">
    <source>
        <dbReference type="Pfam" id="PF05368"/>
    </source>
</evidence>
<dbReference type="CDD" id="cd05251">
    <property type="entry name" value="NmrA_like_SDR_a"/>
    <property type="match status" value="1"/>
</dbReference>
<keyword evidence="5" id="KW-1185">Reference proteome</keyword>
<organism evidence="4 5">
    <name type="scientific">Streptosporangium carneum</name>
    <dbReference type="NCBI Taxonomy" id="47481"/>
    <lineage>
        <taxon>Bacteria</taxon>
        <taxon>Bacillati</taxon>
        <taxon>Actinomycetota</taxon>
        <taxon>Actinomycetes</taxon>
        <taxon>Streptosporangiales</taxon>
        <taxon>Streptosporangiaceae</taxon>
        <taxon>Streptosporangium</taxon>
    </lineage>
</organism>
<evidence type="ECO:0000256" key="1">
    <source>
        <dbReference type="ARBA" id="ARBA00006328"/>
    </source>
</evidence>
<reference evidence="4" key="2">
    <citation type="submission" date="2023-01" db="EMBL/GenBank/DDBJ databases">
        <authorList>
            <person name="Sun Q."/>
            <person name="Evtushenko L."/>
        </authorList>
    </citation>
    <scope>NUCLEOTIDE SEQUENCE</scope>
    <source>
        <strain evidence="4">VKM Ac-2007</strain>
    </source>
</reference>
<dbReference type="PANTHER" id="PTHR42748">
    <property type="entry name" value="NITROGEN METABOLITE REPRESSION PROTEIN NMRA FAMILY MEMBER"/>
    <property type="match status" value="1"/>
</dbReference>